<dbReference type="VEuPathDB" id="FungiDB:CJI96_0005202"/>
<accession>A0A0L0NY30</accession>
<proteinExistence type="predicted"/>
<evidence type="ECO:0000313" key="2">
    <source>
        <dbReference type="Proteomes" id="UP000037122"/>
    </source>
</evidence>
<protein>
    <submittedName>
        <fullName evidence="1">Uncharacterized protein</fullName>
    </submittedName>
</protein>
<dbReference type="Proteomes" id="UP000037122">
    <property type="component" value="Unassembled WGS sequence"/>
</dbReference>
<dbReference type="VEuPathDB" id="FungiDB:B9J08_004174"/>
<dbReference type="EMBL" id="LGST01000027">
    <property type="protein sequence ID" value="KND99097.1"/>
    <property type="molecule type" value="Genomic_DNA"/>
</dbReference>
<comment type="caution">
    <text evidence="1">The sequence shown here is derived from an EMBL/GenBank/DDBJ whole genome shotgun (WGS) entry which is preliminary data.</text>
</comment>
<reference evidence="2" key="1">
    <citation type="journal article" date="2015" name="BMC Genomics">
        <title>Draft genome of a commonly misdiagnosed multidrug resistant pathogen Candida auris.</title>
        <authorList>
            <person name="Chatterjee S."/>
            <person name="Alampalli S.V."/>
            <person name="Nageshan R.K."/>
            <person name="Chettiar S.T."/>
            <person name="Joshi S."/>
            <person name="Tatu U.S."/>
        </authorList>
    </citation>
    <scope>NUCLEOTIDE SEQUENCE [LARGE SCALE GENOMIC DNA]</scope>
    <source>
        <strain evidence="2">6684</strain>
    </source>
</reference>
<sequence length="245" mass="28207">MCQYCYNISGVQIPINVRDAKFLSNGEIHAYHGDHKLLKVTWAGVVFKRFNKMRKYETKDSYSKLRVQGLYTKVLLNTMKSEAGILDVNLAERELARTKKLMQILLHHPDKKLRLKRTKKLRESLSEHLTGDFPSLAHTKNDVVDHDLVTPGNSHLPDSKLDSQLQGHGVFDDEKDDVNTSWLAQVTDFKNSFVNDILLPLRHWRRIDIIPSWTKRATPEVAFLEQTVTLPLAFMVNKPSTNTIF</sequence>
<gene>
    <name evidence="1" type="ORF">QG37_04160</name>
</gene>
<organism evidence="1 2">
    <name type="scientific">Candidozyma auris</name>
    <name type="common">Yeast</name>
    <name type="synonym">Candida auris</name>
    <dbReference type="NCBI Taxonomy" id="498019"/>
    <lineage>
        <taxon>Eukaryota</taxon>
        <taxon>Fungi</taxon>
        <taxon>Dikarya</taxon>
        <taxon>Ascomycota</taxon>
        <taxon>Saccharomycotina</taxon>
        <taxon>Pichiomycetes</taxon>
        <taxon>Metschnikowiaceae</taxon>
        <taxon>Candidozyma</taxon>
    </lineage>
</organism>
<dbReference type="AlphaFoldDB" id="A0A0L0NY30"/>
<dbReference type="VEuPathDB" id="FungiDB:CJJ07_002583"/>
<name>A0A0L0NY30_CANAR</name>
<dbReference type="VEuPathDB" id="FungiDB:CJI97_004238"/>
<dbReference type="VEuPathDB" id="FungiDB:QG37_04160"/>
<dbReference type="VEuPathDB" id="FungiDB:CJJ09_005246"/>
<evidence type="ECO:0000313" key="1">
    <source>
        <dbReference type="EMBL" id="KND99097.1"/>
    </source>
</evidence>